<evidence type="ECO:0000313" key="10">
    <source>
        <dbReference type="Proteomes" id="UP001596405"/>
    </source>
</evidence>
<name>A0ABW2DMX0_9BACT</name>
<dbReference type="Pfam" id="PF14322">
    <property type="entry name" value="SusD-like_3"/>
    <property type="match status" value="1"/>
</dbReference>
<dbReference type="EMBL" id="JBHSYQ010000015">
    <property type="protein sequence ID" value="MFC6999152.1"/>
    <property type="molecule type" value="Genomic_DNA"/>
</dbReference>
<keyword evidence="10" id="KW-1185">Reference proteome</keyword>
<comment type="similarity">
    <text evidence="2">Belongs to the SusD family.</text>
</comment>
<evidence type="ECO:0000313" key="9">
    <source>
        <dbReference type="EMBL" id="MFC6999152.1"/>
    </source>
</evidence>
<feature type="domain" description="RagB/SusD" evidence="7">
    <location>
        <begin position="312"/>
        <end position="618"/>
    </location>
</feature>
<organism evidence="9 10">
    <name type="scientific">Rufibacter roseus</name>
    <dbReference type="NCBI Taxonomy" id="1567108"/>
    <lineage>
        <taxon>Bacteria</taxon>
        <taxon>Pseudomonadati</taxon>
        <taxon>Bacteroidota</taxon>
        <taxon>Cytophagia</taxon>
        <taxon>Cytophagales</taxon>
        <taxon>Hymenobacteraceae</taxon>
        <taxon>Rufibacter</taxon>
    </lineage>
</organism>
<dbReference type="SUPFAM" id="SSF48452">
    <property type="entry name" value="TPR-like"/>
    <property type="match status" value="1"/>
</dbReference>
<evidence type="ECO:0000259" key="8">
    <source>
        <dbReference type="Pfam" id="PF14322"/>
    </source>
</evidence>
<dbReference type="Pfam" id="PF07980">
    <property type="entry name" value="SusD_RagB"/>
    <property type="match status" value="1"/>
</dbReference>
<protein>
    <submittedName>
        <fullName evidence="9">RagB/SusD family nutrient uptake outer membrane protein</fullName>
    </submittedName>
</protein>
<proteinExistence type="inferred from homology"/>
<dbReference type="PROSITE" id="PS51257">
    <property type="entry name" value="PROKAR_LIPOPROTEIN"/>
    <property type="match status" value="1"/>
</dbReference>
<dbReference type="Proteomes" id="UP001596405">
    <property type="component" value="Unassembled WGS sequence"/>
</dbReference>
<evidence type="ECO:0000259" key="7">
    <source>
        <dbReference type="Pfam" id="PF07980"/>
    </source>
</evidence>
<evidence type="ECO:0000256" key="4">
    <source>
        <dbReference type="ARBA" id="ARBA00023136"/>
    </source>
</evidence>
<feature type="signal peptide" evidence="6">
    <location>
        <begin position="1"/>
        <end position="19"/>
    </location>
</feature>
<evidence type="ECO:0000256" key="2">
    <source>
        <dbReference type="ARBA" id="ARBA00006275"/>
    </source>
</evidence>
<dbReference type="InterPro" id="IPR012944">
    <property type="entry name" value="SusD_RagB_dom"/>
</dbReference>
<evidence type="ECO:0000256" key="5">
    <source>
        <dbReference type="ARBA" id="ARBA00023237"/>
    </source>
</evidence>
<evidence type="ECO:0000256" key="6">
    <source>
        <dbReference type="SAM" id="SignalP"/>
    </source>
</evidence>
<dbReference type="RefSeq" id="WP_066617009.1">
    <property type="nucleotide sequence ID" value="NZ_JBHSYQ010000015.1"/>
</dbReference>
<dbReference type="InterPro" id="IPR011990">
    <property type="entry name" value="TPR-like_helical_dom_sf"/>
</dbReference>
<gene>
    <name evidence="9" type="ORF">ACFQHR_16065</name>
</gene>
<comment type="caution">
    <text evidence="9">The sequence shown here is derived from an EMBL/GenBank/DDBJ whole genome shotgun (WGS) entry which is preliminary data.</text>
</comment>
<reference evidence="10" key="1">
    <citation type="journal article" date="2019" name="Int. J. Syst. Evol. Microbiol.">
        <title>The Global Catalogue of Microorganisms (GCM) 10K type strain sequencing project: providing services to taxonomists for standard genome sequencing and annotation.</title>
        <authorList>
            <consortium name="The Broad Institute Genomics Platform"/>
            <consortium name="The Broad Institute Genome Sequencing Center for Infectious Disease"/>
            <person name="Wu L."/>
            <person name="Ma J."/>
        </authorList>
    </citation>
    <scope>NUCLEOTIDE SEQUENCE [LARGE SCALE GENOMIC DNA]</scope>
    <source>
        <strain evidence="10">CGMCC 4.7393</strain>
    </source>
</reference>
<accession>A0ABW2DMX0</accession>
<comment type="subcellular location">
    <subcellularLocation>
        <location evidence="1">Cell outer membrane</location>
    </subcellularLocation>
</comment>
<keyword evidence="3 6" id="KW-0732">Signal</keyword>
<keyword evidence="4" id="KW-0472">Membrane</keyword>
<evidence type="ECO:0000256" key="3">
    <source>
        <dbReference type="ARBA" id="ARBA00022729"/>
    </source>
</evidence>
<dbReference type="InterPro" id="IPR033985">
    <property type="entry name" value="SusD-like_N"/>
</dbReference>
<feature type="domain" description="SusD-like N-terminal" evidence="8">
    <location>
        <begin position="96"/>
        <end position="230"/>
    </location>
</feature>
<dbReference type="Gene3D" id="1.25.40.390">
    <property type="match status" value="1"/>
</dbReference>
<keyword evidence="5" id="KW-0998">Cell outer membrane</keyword>
<evidence type="ECO:0000256" key="1">
    <source>
        <dbReference type="ARBA" id="ARBA00004442"/>
    </source>
</evidence>
<feature type="chain" id="PRO_5046164628" evidence="6">
    <location>
        <begin position="20"/>
        <end position="618"/>
    </location>
</feature>
<sequence length="618" mass="71004">MKRIFIIASLLFSTLFVSSCEDYLDDVSKELAEERTMESIFSNPSEVRRFHRSIYNAIPNTGNFWFNTANGQDNPWTWMSDEIEFRNVVELNTFAYNAGEDRFSRWGFYREIRQANLFLEYAREIPQNGTVVEFLDAAEVKDLKAQARFFRAYYHYLLFELYGPIPIMDKIADPKEPNIDYPRNSVDEVVDFIYNELTAVADELKNPDLSDQTLLAVPTKGTALAVRAKLMVYAASPLYNGGYAEAMALKNPDGKQLFPAYSANKWNRALTAIQEFIDYANQGHYSLYKAYTNGQYDPDKSVYEVFQSYNEEVIFARSDVGDTWGSVSNSAKVGIDARSLPRGTLGGTSQTGVIGLVQEYVDDYFMMDGLPIEESPLYQEEGFSAPGEDLTGQNGAGISKMYINREPRFYNSVFYNGRRWHVGNQQIWFHDGGNSDRGNNIDIRTGYINYKRLNRRVYNSGTNPRSVYRPAIIFRLAEFYLLYAEVLNEVNPTDPRIIEYVDKVRERAGIPKLADIKPGIIGNQNLQREAIRREMRVELATEGQRYFNVRRWMIAENEPGEGGQGGLFHAMNLDGNTKEEFQVRTPLENRVFERRMYLYPIPMREVQNSPAIIQNPGY</sequence>